<dbReference type="Proteomes" id="UP001465755">
    <property type="component" value="Unassembled WGS sequence"/>
</dbReference>
<dbReference type="Pfam" id="PF02668">
    <property type="entry name" value="TauD"/>
    <property type="match status" value="1"/>
</dbReference>
<evidence type="ECO:0000256" key="2">
    <source>
        <dbReference type="SAM" id="MobiDB-lite"/>
    </source>
</evidence>
<dbReference type="InterPro" id="IPR003819">
    <property type="entry name" value="TauD/TfdA-like"/>
</dbReference>
<dbReference type="PANTHER" id="PTHR10696:SF21">
    <property type="entry name" value="TAUD_TFDA-LIKE DOMAIN-CONTAINING PROTEIN"/>
    <property type="match status" value="1"/>
</dbReference>
<reference evidence="4 5" key="1">
    <citation type="journal article" date="2024" name="Nat. Commun.">
        <title>Phylogenomics reveals the evolutionary origins of lichenization in chlorophyte algae.</title>
        <authorList>
            <person name="Puginier C."/>
            <person name="Libourel C."/>
            <person name="Otte J."/>
            <person name="Skaloud P."/>
            <person name="Haon M."/>
            <person name="Grisel S."/>
            <person name="Petersen M."/>
            <person name="Berrin J.G."/>
            <person name="Delaux P.M."/>
            <person name="Dal Grande F."/>
            <person name="Keller J."/>
        </authorList>
    </citation>
    <scope>NUCLEOTIDE SEQUENCE [LARGE SCALE GENOMIC DNA]</scope>
    <source>
        <strain evidence="4 5">SAG 2036</strain>
    </source>
</reference>
<accession>A0AAW1NX79</accession>
<dbReference type="GO" id="GO:0016491">
    <property type="term" value="F:oxidoreductase activity"/>
    <property type="evidence" value="ECO:0007669"/>
    <property type="project" value="UniProtKB-KW"/>
</dbReference>
<dbReference type="InterPro" id="IPR042098">
    <property type="entry name" value="TauD-like_sf"/>
</dbReference>
<proteinExistence type="predicted"/>
<keyword evidence="5" id="KW-1185">Reference proteome</keyword>
<evidence type="ECO:0000313" key="5">
    <source>
        <dbReference type="Proteomes" id="UP001465755"/>
    </source>
</evidence>
<evidence type="ECO:0000313" key="4">
    <source>
        <dbReference type="EMBL" id="KAK9798209.1"/>
    </source>
</evidence>
<name>A0AAW1NX79_9CHLO</name>
<keyword evidence="1" id="KW-0560">Oxidoreductase</keyword>
<sequence>MPATCFFQERQPSFAKSYSVKGERSQTGAPEAVPGPPSGFLQCLEAPQGASATNCGQQARELIDSNLGQQGAILLQKLPVVGDEAEAGHFVEALGYNVIKYEPFGGQRKKIGKLDAATNIPGARILPVHNEMSYNVRASKKIMLLCLRAADKGGENLVARNAEVTSYIPPEILQKFDDRGGIRYTRRYGKEDKPPEQGDGGLRPGTISWKTRTGADTIDAAAQYWRDLGFTEVSHDAEGTLTVVNTQPACLQGPSGEPLFFNIASKASVSHPSSPFSITYGDGSKIEDETIDALNEAEWRAS</sequence>
<comment type="caution">
    <text evidence="4">The sequence shown here is derived from an EMBL/GenBank/DDBJ whole genome shotgun (WGS) entry which is preliminary data.</text>
</comment>
<feature type="domain" description="TauD/TfdA-like" evidence="3">
    <location>
        <begin position="58"/>
        <end position="297"/>
    </location>
</feature>
<organism evidence="4 5">
    <name type="scientific">Symbiochloris irregularis</name>
    <dbReference type="NCBI Taxonomy" id="706552"/>
    <lineage>
        <taxon>Eukaryota</taxon>
        <taxon>Viridiplantae</taxon>
        <taxon>Chlorophyta</taxon>
        <taxon>core chlorophytes</taxon>
        <taxon>Trebouxiophyceae</taxon>
        <taxon>Trebouxiales</taxon>
        <taxon>Trebouxiaceae</taxon>
        <taxon>Symbiochloris</taxon>
    </lineage>
</organism>
<dbReference type="Gene3D" id="3.60.130.10">
    <property type="entry name" value="Clavaminate synthase-like"/>
    <property type="match status" value="1"/>
</dbReference>
<feature type="region of interest" description="Disordered" evidence="2">
    <location>
        <begin position="186"/>
        <end position="206"/>
    </location>
</feature>
<evidence type="ECO:0000256" key="1">
    <source>
        <dbReference type="ARBA" id="ARBA00023002"/>
    </source>
</evidence>
<protein>
    <recommendedName>
        <fullName evidence="3">TauD/TfdA-like domain-containing protein</fullName>
    </recommendedName>
</protein>
<evidence type="ECO:0000259" key="3">
    <source>
        <dbReference type="Pfam" id="PF02668"/>
    </source>
</evidence>
<dbReference type="PANTHER" id="PTHR10696">
    <property type="entry name" value="GAMMA-BUTYROBETAINE HYDROXYLASE-RELATED"/>
    <property type="match status" value="1"/>
</dbReference>
<dbReference type="SUPFAM" id="SSF51197">
    <property type="entry name" value="Clavaminate synthase-like"/>
    <property type="match status" value="1"/>
</dbReference>
<dbReference type="AlphaFoldDB" id="A0AAW1NX79"/>
<dbReference type="InterPro" id="IPR050411">
    <property type="entry name" value="AlphaKG_dependent_hydroxylases"/>
</dbReference>
<dbReference type="EMBL" id="JALJOQ010000099">
    <property type="protein sequence ID" value="KAK9798209.1"/>
    <property type="molecule type" value="Genomic_DNA"/>
</dbReference>
<gene>
    <name evidence="4" type="ORF">WJX73_006483</name>
</gene>